<gene>
    <name evidence="1" type="ORF">FMOSSE_LOCUS14359</name>
</gene>
<keyword evidence="2" id="KW-1185">Reference proteome</keyword>
<evidence type="ECO:0000313" key="1">
    <source>
        <dbReference type="EMBL" id="CAG8711555.1"/>
    </source>
</evidence>
<accession>A0A9N9N876</accession>
<sequence>MPQQILISSNIKLANPTELFDLEDEAIISLFFEDEHVFPTGKYGDPRYFSSLKLLGMKSILSPNYIISRINTIVTRVQNPAI</sequence>
<name>A0A9N9N876_FUNMO</name>
<feature type="non-terminal residue" evidence="1">
    <location>
        <position position="82"/>
    </location>
</feature>
<dbReference type="AlphaFoldDB" id="A0A9N9N876"/>
<organism evidence="1 2">
    <name type="scientific">Funneliformis mosseae</name>
    <name type="common">Endomycorrhizal fungus</name>
    <name type="synonym">Glomus mosseae</name>
    <dbReference type="NCBI Taxonomy" id="27381"/>
    <lineage>
        <taxon>Eukaryota</taxon>
        <taxon>Fungi</taxon>
        <taxon>Fungi incertae sedis</taxon>
        <taxon>Mucoromycota</taxon>
        <taxon>Glomeromycotina</taxon>
        <taxon>Glomeromycetes</taxon>
        <taxon>Glomerales</taxon>
        <taxon>Glomeraceae</taxon>
        <taxon>Funneliformis</taxon>
    </lineage>
</organism>
<protein>
    <submittedName>
        <fullName evidence="1">13470_t:CDS:1</fullName>
    </submittedName>
</protein>
<evidence type="ECO:0000313" key="2">
    <source>
        <dbReference type="Proteomes" id="UP000789375"/>
    </source>
</evidence>
<proteinExistence type="predicted"/>
<dbReference type="Proteomes" id="UP000789375">
    <property type="component" value="Unassembled WGS sequence"/>
</dbReference>
<dbReference type="EMBL" id="CAJVPP010010718">
    <property type="protein sequence ID" value="CAG8711555.1"/>
    <property type="molecule type" value="Genomic_DNA"/>
</dbReference>
<reference evidence="1" key="1">
    <citation type="submission" date="2021-06" db="EMBL/GenBank/DDBJ databases">
        <authorList>
            <person name="Kallberg Y."/>
            <person name="Tangrot J."/>
            <person name="Rosling A."/>
        </authorList>
    </citation>
    <scope>NUCLEOTIDE SEQUENCE</scope>
    <source>
        <strain evidence="1">87-6 pot B 2015</strain>
    </source>
</reference>
<comment type="caution">
    <text evidence="1">The sequence shown here is derived from an EMBL/GenBank/DDBJ whole genome shotgun (WGS) entry which is preliminary data.</text>
</comment>